<evidence type="ECO:0000256" key="1">
    <source>
        <dbReference type="SAM" id="MobiDB-lite"/>
    </source>
</evidence>
<dbReference type="AlphaFoldDB" id="A0A5B7IRL1"/>
<feature type="compositionally biased region" description="Polar residues" evidence="1">
    <location>
        <begin position="98"/>
        <end position="108"/>
    </location>
</feature>
<accession>A0A5B7IRL1</accession>
<dbReference type="EMBL" id="VSRR010067271">
    <property type="protein sequence ID" value="MPC85085.1"/>
    <property type="molecule type" value="Genomic_DNA"/>
</dbReference>
<feature type="region of interest" description="Disordered" evidence="1">
    <location>
        <begin position="92"/>
        <end position="115"/>
    </location>
</feature>
<protein>
    <submittedName>
        <fullName evidence="2">Septin-2</fullName>
    </submittedName>
</protein>
<gene>
    <name evidence="2" type="primary">Sep2_0</name>
    <name evidence="2" type="ORF">E2C01_079844</name>
</gene>
<dbReference type="OrthoDB" id="416553at2759"/>
<evidence type="ECO:0000313" key="2">
    <source>
        <dbReference type="EMBL" id="MPC85085.1"/>
    </source>
</evidence>
<keyword evidence="3" id="KW-1185">Reference proteome</keyword>
<name>A0A5B7IRL1_PORTR</name>
<comment type="caution">
    <text evidence="2">The sequence shown here is derived from an EMBL/GenBank/DDBJ whole genome shotgun (WGS) entry which is preliminary data.</text>
</comment>
<reference evidence="2 3" key="1">
    <citation type="submission" date="2019-05" db="EMBL/GenBank/DDBJ databases">
        <title>Another draft genome of Portunus trituberculatus and its Hox gene families provides insights of decapod evolution.</title>
        <authorList>
            <person name="Jeong J.-H."/>
            <person name="Song I."/>
            <person name="Kim S."/>
            <person name="Choi T."/>
            <person name="Kim D."/>
            <person name="Ryu S."/>
            <person name="Kim W."/>
        </authorList>
    </citation>
    <scope>NUCLEOTIDE SEQUENCE [LARGE SCALE GENOMIC DNA]</scope>
    <source>
        <tissue evidence="2">Muscle</tissue>
    </source>
</reference>
<organism evidence="2 3">
    <name type="scientific">Portunus trituberculatus</name>
    <name type="common">Swimming crab</name>
    <name type="synonym">Neptunus trituberculatus</name>
    <dbReference type="NCBI Taxonomy" id="210409"/>
    <lineage>
        <taxon>Eukaryota</taxon>
        <taxon>Metazoa</taxon>
        <taxon>Ecdysozoa</taxon>
        <taxon>Arthropoda</taxon>
        <taxon>Crustacea</taxon>
        <taxon>Multicrustacea</taxon>
        <taxon>Malacostraca</taxon>
        <taxon>Eumalacostraca</taxon>
        <taxon>Eucarida</taxon>
        <taxon>Decapoda</taxon>
        <taxon>Pleocyemata</taxon>
        <taxon>Brachyura</taxon>
        <taxon>Eubrachyura</taxon>
        <taxon>Portunoidea</taxon>
        <taxon>Portunidae</taxon>
        <taxon>Portuninae</taxon>
        <taxon>Portunus</taxon>
    </lineage>
</organism>
<evidence type="ECO:0000313" key="3">
    <source>
        <dbReference type="Proteomes" id="UP000324222"/>
    </source>
</evidence>
<sequence length="115" mass="14048">MGFTDIGEDNQPVSFQQTFEQKKVEHREELQRKEDEMKQTFVLRVKEKEVELKEVEKELLNKYDAWKRENTDEKKRYDDLKKRLEDERAEFMKRKHQVSTQQLSSHTMTLGKKKK</sequence>
<proteinExistence type="predicted"/>
<feature type="region of interest" description="Disordered" evidence="1">
    <location>
        <begin position="1"/>
        <end position="21"/>
    </location>
</feature>
<dbReference type="Proteomes" id="UP000324222">
    <property type="component" value="Unassembled WGS sequence"/>
</dbReference>